<dbReference type="Proteomes" id="UP000028501">
    <property type="component" value="Chromosome"/>
</dbReference>
<gene>
    <name evidence="1" type="ORF">AFULGI_00012540</name>
</gene>
<evidence type="ECO:0000313" key="2">
    <source>
        <dbReference type="Proteomes" id="UP000028501"/>
    </source>
</evidence>
<dbReference type="InterPro" id="IPR055516">
    <property type="entry name" value="DUF7090"/>
</dbReference>
<dbReference type="AlphaFoldDB" id="A0A075WG42"/>
<evidence type="ECO:0000313" key="1">
    <source>
        <dbReference type="EMBL" id="AIG98029.1"/>
    </source>
</evidence>
<proteinExistence type="predicted"/>
<dbReference type="KEGG" id="afg:AFULGI_00012540"/>
<reference evidence="1 2" key="1">
    <citation type="submission" date="2013-07" db="EMBL/GenBank/DDBJ databases">
        <title>Genome of Archaeoglobus fulgidus.</title>
        <authorList>
            <person name="Fiebig A."/>
            <person name="Birkeland N.-K."/>
        </authorList>
    </citation>
    <scope>NUCLEOTIDE SEQUENCE [LARGE SCALE GENOMIC DNA]</scope>
    <source>
        <strain evidence="1 2">DSM 8774</strain>
    </source>
</reference>
<sequence>MTHVLINGPPGTGKCKILEDVSKEFDNVVWVTTLSSAYFVRKRIGREDVWIIDTYTWGKKNSEDSRDIIVSNPLNLNEVSLAINKVLDGLDGSYLLIMNSISGLLIYHTYQRILHFLRALLVRVEKEKSNSIFTLVKDAHEKSVEVSISMFFPNIVETKEDGKVRIIKSSVPLDKSDFDSNEAKEIIKRMLKESL</sequence>
<dbReference type="GeneID" id="24794761"/>
<dbReference type="HOGENOM" id="CLU_1313069_0_0_2"/>
<dbReference type="EMBL" id="CP006577">
    <property type="protein sequence ID" value="AIG98029.1"/>
    <property type="molecule type" value="Genomic_DNA"/>
</dbReference>
<accession>A0A075WG42</accession>
<dbReference type="Pfam" id="PF23365">
    <property type="entry name" value="DUF7090"/>
    <property type="match status" value="1"/>
</dbReference>
<evidence type="ECO:0008006" key="3">
    <source>
        <dbReference type="Google" id="ProtNLM"/>
    </source>
</evidence>
<name>A0A075WG42_ARCFL</name>
<protein>
    <recommendedName>
        <fullName evidence="3">KaiC-like domain-containing protein</fullName>
    </recommendedName>
</protein>
<dbReference type="RefSeq" id="WP_010878651.1">
    <property type="nucleotide sequence ID" value="NZ_CP006577.1"/>
</dbReference>
<organism evidence="1 2">
    <name type="scientific">Archaeoglobus fulgidus DSM 8774</name>
    <dbReference type="NCBI Taxonomy" id="1344584"/>
    <lineage>
        <taxon>Archaea</taxon>
        <taxon>Methanobacteriati</taxon>
        <taxon>Methanobacteriota</taxon>
        <taxon>Archaeoglobi</taxon>
        <taxon>Archaeoglobales</taxon>
        <taxon>Archaeoglobaceae</taxon>
        <taxon>Archaeoglobus</taxon>
    </lineage>
</organism>